<gene>
    <name evidence="4" type="ORF">GCM10009789_22130</name>
</gene>
<reference evidence="4 5" key="1">
    <citation type="journal article" date="2019" name="Int. J. Syst. Evol. Microbiol.">
        <title>The Global Catalogue of Microorganisms (GCM) 10K type strain sequencing project: providing services to taxonomists for standard genome sequencing and annotation.</title>
        <authorList>
            <consortium name="The Broad Institute Genomics Platform"/>
            <consortium name="The Broad Institute Genome Sequencing Center for Infectious Disease"/>
            <person name="Wu L."/>
            <person name="Ma J."/>
        </authorList>
    </citation>
    <scope>NUCLEOTIDE SEQUENCE [LARGE SCALE GENOMIC DNA]</scope>
    <source>
        <strain evidence="4 5">JCM 14969</strain>
    </source>
</reference>
<dbReference type="EMBL" id="BAAAOS010000018">
    <property type="protein sequence ID" value="GAA1568312.1"/>
    <property type="molecule type" value="Genomic_DNA"/>
</dbReference>
<keyword evidence="2" id="KW-0604">Photosystem II</keyword>
<proteinExistence type="predicted"/>
<dbReference type="InterPro" id="IPR044256">
    <property type="entry name" value="HCF244-like"/>
</dbReference>
<name>A0ABN2D0V9_9ACTN</name>
<sequence>MRTILVTGGTGVLGRPTVARLRSAGHDVRVLSRKRGPGLMTGDLSTGEGVREAVNGVDTVLHLATSLGKGDVEQTRQLLEIARPSGVEHLILISIVGVDRIPLPYYRHKLEGERLVTESPIPYSVLRATQFHHLVDLVLSAQRFSPVLLAPSVTLQPIAAEDVAERLAEVVAAQPGGPPAGHRWP</sequence>
<comment type="caution">
    <text evidence="4">The sequence shown here is derived from an EMBL/GenBank/DDBJ whole genome shotgun (WGS) entry which is preliminary data.</text>
</comment>
<dbReference type="Pfam" id="PF13460">
    <property type="entry name" value="NAD_binding_10"/>
    <property type="match status" value="1"/>
</dbReference>
<keyword evidence="5" id="KW-1185">Reference proteome</keyword>
<feature type="domain" description="NAD(P)-binding" evidence="3">
    <location>
        <begin position="8"/>
        <end position="171"/>
    </location>
</feature>
<dbReference type="PANTHER" id="PTHR47128:SF2">
    <property type="entry name" value="PROTEIN HIGH CHLOROPHYLL FLUORESCENCE PHENOTYPE 244, CHLOROPLASTIC"/>
    <property type="match status" value="1"/>
</dbReference>
<dbReference type="PANTHER" id="PTHR47128">
    <property type="match status" value="1"/>
</dbReference>
<evidence type="ECO:0000256" key="2">
    <source>
        <dbReference type="ARBA" id="ARBA00023276"/>
    </source>
</evidence>
<accession>A0ABN2D0V9</accession>
<evidence type="ECO:0000313" key="5">
    <source>
        <dbReference type="Proteomes" id="UP001500393"/>
    </source>
</evidence>
<dbReference type="InterPro" id="IPR016040">
    <property type="entry name" value="NAD(P)-bd_dom"/>
</dbReference>
<dbReference type="RefSeq" id="WP_344212597.1">
    <property type="nucleotide sequence ID" value="NZ_BAAAOS010000018.1"/>
</dbReference>
<dbReference type="Proteomes" id="UP001500393">
    <property type="component" value="Unassembled WGS sequence"/>
</dbReference>
<protein>
    <recommendedName>
        <fullName evidence="3">NAD(P)-binding domain-containing protein</fullName>
    </recommendedName>
</protein>
<dbReference type="Gene3D" id="3.40.50.720">
    <property type="entry name" value="NAD(P)-binding Rossmann-like Domain"/>
    <property type="match status" value="1"/>
</dbReference>
<organism evidence="4 5">
    <name type="scientific">Kribbella sancticallisti</name>
    <dbReference type="NCBI Taxonomy" id="460087"/>
    <lineage>
        <taxon>Bacteria</taxon>
        <taxon>Bacillati</taxon>
        <taxon>Actinomycetota</taxon>
        <taxon>Actinomycetes</taxon>
        <taxon>Propionibacteriales</taxon>
        <taxon>Kribbellaceae</taxon>
        <taxon>Kribbella</taxon>
    </lineage>
</organism>
<evidence type="ECO:0000256" key="1">
    <source>
        <dbReference type="ARBA" id="ARBA00022531"/>
    </source>
</evidence>
<evidence type="ECO:0000259" key="3">
    <source>
        <dbReference type="Pfam" id="PF13460"/>
    </source>
</evidence>
<keyword evidence="1" id="KW-0602">Photosynthesis</keyword>
<dbReference type="SUPFAM" id="SSF51735">
    <property type="entry name" value="NAD(P)-binding Rossmann-fold domains"/>
    <property type="match status" value="1"/>
</dbReference>
<evidence type="ECO:0000313" key="4">
    <source>
        <dbReference type="EMBL" id="GAA1568312.1"/>
    </source>
</evidence>
<dbReference type="InterPro" id="IPR036291">
    <property type="entry name" value="NAD(P)-bd_dom_sf"/>
</dbReference>